<dbReference type="Proteomes" id="UP001168435">
    <property type="component" value="Unassembled WGS sequence"/>
</dbReference>
<dbReference type="Pfam" id="PF01473">
    <property type="entry name" value="Choline_bind_1"/>
    <property type="match status" value="1"/>
</dbReference>
<reference evidence="3" key="2">
    <citation type="submission" date="2024-05" db="EMBL/GenBank/DDBJ databases">
        <title>Identification and characterization of horizontal gene transfer across gut microbiota members of farm animals based on homology search.</title>
        <authorList>
            <person name="Schwarzerova J."/>
            <person name="Nykrynova M."/>
            <person name="Jureckova K."/>
            <person name="Cejkova D."/>
            <person name="Rychlik I."/>
        </authorList>
    </citation>
    <scope>NUCLEOTIDE SEQUENCE</scope>
    <source>
        <strain evidence="3">176_SSukc20</strain>
    </source>
</reference>
<dbReference type="SUPFAM" id="SSF69360">
    <property type="entry name" value="Cell wall binding repeat"/>
    <property type="match status" value="1"/>
</dbReference>
<gene>
    <name evidence="3" type="ORF">QVN30_07400</name>
</gene>
<keyword evidence="4" id="KW-1185">Reference proteome</keyword>
<evidence type="ECO:0008006" key="5">
    <source>
        <dbReference type="Google" id="ProtNLM"/>
    </source>
</evidence>
<evidence type="ECO:0000256" key="1">
    <source>
        <dbReference type="ARBA" id="ARBA00022737"/>
    </source>
</evidence>
<dbReference type="SUPFAM" id="SSF57884">
    <property type="entry name" value="Ada DNA repair protein, N-terminal domain (N-Ada 10)"/>
    <property type="match status" value="1"/>
</dbReference>
<protein>
    <recommendedName>
        <fullName evidence="5">Cell wall-binding protein</fullName>
    </recommendedName>
</protein>
<dbReference type="EMBL" id="JAUEIQ010000007">
    <property type="protein sequence ID" value="MDN0064131.1"/>
    <property type="molecule type" value="Genomic_DNA"/>
</dbReference>
<feature type="signal peptide" evidence="2">
    <location>
        <begin position="1"/>
        <end position="35"/>
    </location>
</feature>
<dbReference type="InterPro" id="IPR018337">
    <property type="entry name" value="Cell_wall/Cho-bd_repeat"/>
</dbReference>
<sequence length="282" mass="31774">MQNRHVFGSVKTRVMGCLMALCMVAMTAVPAVALAAPQNGWDEVGGERYWYDDGVMARDKQVYDPESNAWYWFDADGTMARDKDVFVPVSNDDRSRGKWVRYDADGHMVKGEDFRYGGWYYFDPVTGEMLKGFTYVPSNGGKWVFYDYTTGQMAHGERYIDGSHGDEPGWMYFDDTTGAVQYGWKDLPGKRVYYDTTTGRMVYGWRTIDGTSYYFDPATGALQQQTQPEQPSEPAVETVYVTPSGKKFHRASCPSTSGHSVRAMSRDAAIAAGYEPCKNCRP</sequence>
<organism evidence="3 4">
    <name type="scientific">Collinsella ihumii</name>
    <dbReference type="NCBI Taxonomy" id="1720204"/>
    <lineage>
        <taxon>Bacteria</taxon>
        <taxon>Bacillati</taxon>
        <taxon>Actinomycetota</taxon>
        <taxon>Coriobacteriia</taxon>
        <taxon>Coriobacteriales</taxon>
        <taxon>Coriobacteriaceae</taxon>
        <taxon>Collinsella</taxon>
    </lineage>
</organism>
<evidence type="ECO:0000313" key="3">
    <source>
        <dbReference type="EMBL" id="MDN0064131.1"/>
    </source>
</evidence>
<dbReference type="Gene3D" id="3.40.10.10">
    <property type="entry name" value="DNA Methylphosphotriester Repair Domain"/>
    <property type="match status" value="1"/>
</dbReference>
<proteinExistence type="predicted"/>
<evidence type="ECO:0000313" key="4">
    <source>
        <dbReference type="Proteomes" id="UP001168435"/>
    </source>
</evidence>
<feature type="chain" id="PRO_5045647056" description="Cell wall-binding protein" evidence="2">
    <location>
        <begin position="36"/>
        <end position="282"/>
    </location>
</feature>
<name>A0ABT7XFD9_9ACTN</name>
<dbReference type="InterPro" id="IPR035451">
    <property type="entry name" value="Ada-like_dom_sf"/>
</dbReference>
<keyword evidence="2" id="KW-0732">Signal</keyword>
<dbReference type="Pfam" id="PF19127">
    <property type="entry name" value="Choline_bind_3"/>
    <property type="match status" value="2"/>
</dbReference>
<dbReference type="RefSeq" id="WP_289835952.1">
    <property type="nucleotide sequence ID" value="NZ_JAUEIQ010000007.1"/>
</dbReference>
<reference evidence="3" key="1">
    <citation type="submission" date="2023-06" db="EMBL/GenBank/DDBJ databases">
        <authorList>
            <person name="Zeman M."/>
            <person name="Kubasova T."/>
            <person name="Jahodarova E."/>
            <person name="Nykrynova M."/>
            <person name="Rychlik I."/>
        </authorList>
    </citation>
    <scope>NUCLEOTIDE SEQUENCE</scope>
    <source>
        <strain evidence="3">176_SSukc20</strain>
    </source>
</reference>
<accession>A0ABT7XFD9</accession>
<evidence type="ECO:0000256" key="2">
    <source>
        <dbReference type="SAM" id="SignalP"/>
    </source>
</evidence>
<dbReference type="Gene3D" id="2.10.270.10">
    <property type="entry name" value="Cholin Binding"/>
    <property type="match status" value="4"/>
</dbReference>
<comment type="caution">
    <text evidence="3">The sequence shown here is derived from an EMBL/GenBank/DDBJ whole genome shotgun (WGS) entry which is preliminary data.</text>
</comment>
<keyword evidence="1" id="KW-0677">Repeat</keyword>